<evidence type="ECO:0000256" key="1">
    <source>
        <dbReference type="SAM" id="Phobius"/>
    </source>
</evidence>
<feature type="transmembrane region" description="Helical" evidence="1">
    <location>
        <begin position="31"/>
        <end position="55"/>
    </location>
</feature>
<name>A0A8H2DQD7_ORBOL</name>
<dbReference type="InterPro" id="IPR036396">
    <property type="entry name" value="Cyt_P450_sf"/>
</dbReference>
<keyword evidence="1" id="KW-0472">Membrane</keyword>
<keyword evidence="1" id="KW-1133">Transmembrane helix</keyword>
<proteinExistence type="predicted"/>
<comment type="caution">
    <text evidence="2">The sequence shown here is derived from an EMBL/GenBank/DDBJ whole genome shotgun (WGS) entry which is preliminary data.</text>
</comment>
<dbReference type="Proteomes" id="UP000297595">
    <property type="component" value="Unassembled WGS sequence"/>
</dbReference>
<protein>
    <submittedName>
        <fullName evidence="2">Uncharacterized protein</fullName>
    </submittedName>
</protein>
<keyword evidence="1" id="KW-0812">Transmembrane</keyword>
<reference evidence="2 3" key="1">
    <citation type="submission" date="2019-03" db="EMBL/GenBank/DDBJ databases">
        <title>Nematode-trapping fungi genome.</title>
        <authorList>
            <person name="Vidal-Diez De Ulzurrun G."/>
        </authorList>
    </citation>
    <scope>NUCLEOTIDE SEQUENCE [LARGE SCALE GENOMIC DNA]</scope>
    <source>
        <strain evidence="2 3">TWF154</strain>
    </source>
</reference>
<accession>A0A8H2DQD7</accession>
<organism evidence="2 3">
    <name type="scientific">Orbilia oligospora</name>
    <name type="common">Nematode-trapping fungus</name>
    <name type="synonym">Arthrobotrys oligospora</name>
    <dbReference type="NCBI Taxonomy" id="2813651"/>
    <lineage>
        <taxon>Eukaryota</taxon>
        <taxon>Fungi</taxon>
        <taxon>Dikarya</taxon>
        <taxon>Ascomycota</taxon>
        <taxon>Pezizomycotina</taxon>
        <taxon>Orbiliomycetes</taxon>
        <taxon>Orbiliales</taxon>
        <taxon>Orbiliaceae</taxon>
        <taxon>Orbilia</taxon>
    </lineage>
</organism>
<sequence length="147" mass="16537">MVGFMYRVTATLLPAAPEAILDWIFSTLLKAHFLVFILMGIPFLCTTTATLYNLYFSPLAKVPGLGFSNTNLKAMEPILHKNIDTFILKVRTELEEKGKIEVYYWLELAMTNILGEVCYVKDFGLIDIGGVCYFKPDLPFNAVKISA</sequence>
<dbReference type="AlphaFoldDB" id="A0A8H2DQD7"/>
<dbReference type="GO" id="GO:0016705">
    <property type="term" value="F:oxidoreductase activity, acting on paired donors, with incorporation or reduction of molecular oxygen"/>
    <property type="evidence" value="ECO:0007669"/>
    <property type="project" value="InterPro"/>
</dbReference>
<dbReference type="Gene3D" id="1.10.630.10">
    <property type="entry name" value="Cytochrome P450"/>
    <property type="match status" value="1"/>
</dbReference>
<dbReference type="EMBL" id="SOZJ01000006">
    <property type="protein sequence ID" value="TGJ64867.1"/>
    <property type="molecule type" value="Genomic_DNA"/>
</dbReference>
<evidence type="ECO:0000313" key="3">
    <source>
        <dbReference type="Proteomes" id="UP000297595"/>
    </source>
</evidence>
<evidence type="ECO:0000313" key="2">
    <source>
        <dbReference type="EMBL" id="TGJ64867.1"/>
    </source>
</evidence>
<dbReference type="GO" id="GO:0020037">
    <property type="term" value="F:heme binding"/>
    <property type="evidence" value="ECO:0007669"/>
    <property type="project" value="InterPro"/>
</dbReference>
<dbReference type="GO" id="GO:0004497">
    <property type="term" value="F:monooxygenase activity"/>
    <property type="evidence" value="ECO:0007669"/>
    <property type="project" value="InterPro"/>
</dbReference>
<gene>
    <name evidence="2" type="ORF">EYR41_008876</name>
</gene>
<dbReference type="GO" id="GO:0005506">
    <property type="term" value="F:iron ion binding"/>
    <property type="evidence" value="ECO:0007669"/>
    <property type="project" value="InterPro"/>
</dbReference>